<comment type="caution">
    <text evidence="6">The sequence shown here is derived from an EMBL/GenBank/DDBJ whole genome shotgun (WGS) entry which is preliminary data.</text>
</comment>
<keyword evidence="2 4" id="KW-0238">DNA-binding</keyword>
<dbReference type="InterPro" id="IPR001647">
    <property type="entry name" value="HTH_TetR"/>
</dbReference>
<keyword evidence="1" id="KW-0805">Transcription regulation</keyword>
<dbReference type="GO" id="GO:0045892">
    <property type="term" value="P:negative regulation of DNA-templated transcription"/>
    <property type="evidence" value="ECO:0007669"/>
    <property type="project" value="InterPro"/>
</dbReference>
<dbReference type="InterPro" id="IPR036271">
    <property type="entry name" value="Tet_transcr_reg_TetR-rel_C_sf"/>
</dbReference>
<protein>
    <submittedName>
        <fullName evidence="6">TetR family transcriptional regulator</fullName>
    </submittedName>
</protein>
<dbReference type="AlphaFoldDB" id="A0A6N8IL41"/>
<dbReference type="Gene3D" id="1.10.357.10">
    <property type="entry name" value="Tetracycline Repressor, domain 2"/>
    <property type="match status" value="1"/>
</dbReference>
<keyword evidence="3" id="KW-0804">Transcription</keyword>
<organism evidence="6 7">
    <name type="scientific">Gordonibacter urolithinfaciens</name>
    <dbReference type="NCBI Taxonomy" id="1335613"/>
    <lineage>
        <taxon>Bacteria</taxon>
        <taxon>Bacillati</taxon>
        <taxon>Actinomycetota</taxon>
        <taxon>Coriobacteriia</taxon>
        <taxon>Eggerthellales</taxon>
        <taxon>Eggerthellaceae</taxon>
        <taxon>Gordonibacter</taxon>
    </lineage>
</organism>
<sequence>MLVQVNFLGEASGCYSGGMQSQSSQSNKARRRKEGLPAITPEAICDAAISLTKEKGLEGWSMRDLAAELDAYVRVIYYHVGDRDAVTSLVIERVLSEVAIPSAASGWRAWFDDLLRGLRDVMRRYPGVAKRFALVGPGGHAARAIAETGISLLREAGFGELSVPAFSLLLEQTCQFVAQEDDRDALPSLRKSAASEYAACAGVPGGMGDLSKSVAHATTSESSLRRYYDDSFDFFLRTVLDGLEVRLSNMRG</sequence>
<gene>
    <name evidence="6" type="ORF">GO738_14905</name>
</gene>
<dbReference type="Proteomes" id="UP000468327">
    <property type="component" value="Unassembled WGS sequence"/>
</dbReference>
<evidence type="ECO:0000259" key="5">
    <source>
        <dbReference type="PROSITE" id="PS50977"/>
    </source>
</evidence>
<name>A0A6N8IL41_9ACTN</name>
<dbReference type="EMBL" id="WPOC01000037">
    <property type="protein sequence ID" value="MVN16611.1"/>
    <property type="molecule type" value="Genomic_DNA"/>
</dbReference>
<dbReference type="Pfam" id="PF02909">
    <property type="entry name" value="TetR_C_1"/>
    <property type="match status" value="1"/>
</dbReference>
<dbReference type="SUPFAM" id="SSF46689">
    <property type="entry name" value="Homeodomain-like"/>
    <property type="match status" value="1"/>
</dbReference>
<keyword evidence="7" id="KW-1185">Reference proteome</keyword>
<evidence type="ECO:0000256" key="1">
    <source>
        <dbReference type="ARBA" id="ARBA00023015"/>
    </source>
</evidence>
<dbReference type="SUPFAM" id="SSF48498">
    <property type="entry name" value="Tetracyclin repressor-like, C-terminal domain"/>
    <property type="match status" value="1"/>
</dbReference>
<reference evidence="6 7" key="1">
    <citation type="submission" date="2019-11" db="EMBL/GenBank/DDBJ databases">
        <title>Whole genome shotgun sequencing (WGS) data from Adlercreutzia equolifaciens ResAG-91, Eggerthella lenta MRI-F36, MRI-F37, MRI-F40, ResAG-49, ResAG-88, ResAG-121, ResAG-145, and Gordonibacter sp. ResAG-5, ResAG-26, ResAG-43, ResAG-50, ResAG-59.</title>
        <authorList>
            <person name="Stoll D.A."/>
            <person name="Danylec N."/>
            <person name="Franz C.M.A.P."/>
            <person name="Huch M."/>
        </authorList>
    </citation>
    <scope>NUCLEOTIDE SEQUENCE [LARGE SCALE GENOMIC DNA]</scope>
    <source>
        <strain evidence="6 7">ResAG-59</strain>
    </source>
</reference>
<evidence type="ECO:0000256" key="2">
    <source>
        <dbReference type="ARBA" id="ARBA00023125"/>
    </source>
</evidence>
<dbReference type="InterPro" id="IPR004111">
    <property type="entry name" value="Repressor_TetR_C"/>
</dbReference>
<feature type="domain" description="HTH tetR-type" evidence="5">
    <location>
        <begin position="38"/>
        <end position="98"/>
    </location>
</feature>
<proteinExistence type="predicted"/>
<accession>A0A6N8IL41</accession>
<dbReference type="RefSeq" id="WP_087194551.1">
    <property type="nucleotide sequence ID" value="NZ_WPOF01000036.1"/>
</dbReference>
<evidence type="ECO:0000313" key="6">
    <source>
        <dbReference type="EMBL" id="MVN16611.1"/>
    </source>
</evidence>
<dbReference type="InterPro" id="IPR009057">
    <property type="entry name" value="Homeodomain-like_sf"/>
</dbReference>
<evidence type="ECO:0000256" key="4">
    <source>
        <dbReference type="PROSITE-ProRule" id="PRU00335"/>
    </source>
</evidence>
<dbReference type="PROSITE" id="PS50977">
    <property type="entry name" value="HTH_TETR_2"/>
    <property type="match status" value="1"/>
</dbReference>
<evidence type="ECO:0000256" key="3">
    <source>
        <dbReference type="ARBA" id="ARBA00023163"/>
    </source>
</evidence>
<evidence type="ECO:0000313" key="7">
    <source>
        <dbReference type="Proteomes" id="UP000468327"/>
    </source>
</evidence>
<dbReference type="GO" id="GO:0003677">
    <property type="term" value="F:DNA binding"/>
    <property type="evidence" value="ECO:0007669"/>
    <property type="project" value="UniProtKB-UniRule"/>
</dbReference>
<feature type="DNA-binding region" description="H-T-H motif" evidence="4">
    <location>
        <begin position="61"/>
        <end position="80"/>
    </location>
</feature>